<keyword evidence="1" id="KW-0472">Membrane</keyword>
<reference evidence="2" key="1">
    <citation type="journal article" date="2021" name="mSystems">
        <title>Bacteria and Archaea Synergistically Convert Glycine Betaine to Biogenic Methane in the Formosa Cold Seep of the South China Sea.</title>
        <authorList>
            <person name="Li L."/>
            <person name="Zhang W."/>
            <person name="Zhang S."/>
            <person name="Song L."/>
            <person name="Sun Q."/>
            <person name="Zhang H."/>
            <person name="Xiang H."/>
            <person name="Dong X."/>
        </authorList>
    </citation>
    <scope>NUCLEOTIDE SEQUENCE</scope>
    <source>
        <strain evidence="2">ZWT</strain>
    </source>
</reference>
<keyword evidence="1" id="KW-0812">Transmembrane</keyword>
<feature type="transmembrane region" description="Helical" evidence="1">
    <location>
        <begin position="65"/>
        <end position="87"/>
    </location>
</feature>
<protein>
    <submittedName>
        <fullName evidence="2">Uncharacterized protein</fullName>
    </submittedName>
</protein>
<evidence type="ECO:0000256" key="1">
    <source>
        <dbReference type="SAM" id="Phobius"/>
    </source>
</evidence>
<organism evidence="2 3">
    <name type="scientific">Oceanirhabdus seepicola</name>
    <dbReference type="NCBI Taxonomy" id="2828781"/>
    <lineage>
        <taxon>Bacteria</taxon>
        <taxon>Bacillati</taxon>
        <taxon>Bacillota</taxon>
        <taxon>Clostridia</taxon>
        <taxon>Eubacteriales</taxon>
        <taxon>Clostridiaceae</taxon>
        <taxon>Oceanirhabdus</taxon>
    </lineage>
</organism>
<name>A0A9J6PAQ5_9CLOT</name>
<evidence type="ECO:0000313" key="3">
    <source>
        <dbReference type="Proteomes" id="UP001056429"/>
    </source>
</evidence>
<evidence type="ECO:0000313" key="2">
    <source>
        <dbReference type="EMBL" id="MCM1992264.1"/>
    </source>
</evidence>
<keyword evidence="1" id="KW-1133">Transmembrane helix</keyword>
<gene>
    <name evidence="2" type="ORF">KDK92_21280</name>
</gene>
<sequence length="99" mass="11504">MFLKSFIILVVVALILTVMLTIGMRNLKGKMKILIFLPSIAIMLFLGAVWVNAIPNLDEWDMRFLYLGFLTVMGIMIVAMNFVILYIHKKIKDRKEDRK</sequence>
<comment type="caution">
    <text evidence="2">The sequence shown here is derived from an EMBL/GenBank/DDBJ whole genome shotgun (WGS) entry which is preliminary data.</text>
</comment>
<accession>A0A9J6PAQ5</accession>
<reference evidence="2" key="2">
    <citation type="submission" date="2021-04" db="EMBL/GenBank/DDBJ databases">
        <authorList>
            <person name="Dong X."/>
        </authorList>
    </citation>
    <scope>NUCLEOTIDE SEQUENCE</scope>
    <source>
        <strain evidence="2">ZWT</strain>
    </source>
</reference>
<dbReference type="Proteomes" id="UP001056429">
    <property type="component" value="Unassembled WGS sequence"/>
</dbReference>
<dbReference type="RefSeq" id="WP_250861426.1">
    <property type="nucleotide sequence ID" value="NZ_JAGSOJ010000005.1"/>
</dbReference>
<proteinExistence type="predicted"/>
<dbReference type="AlphaFoldDB" id="A0A9J6PAQ5"/>
<dbReference type="EMBL" id="JAGSOJ010000005">
    <property type="protein sequence ID" value="MCM1992264.1"/>
    <property type="molecule type" value="Genomic_DNA"/>
</dbReference>
<feature type="transmembrane region" description="Helical" evidence="1">
    <location>
        <begin position="33"/>
        <end position="53"/>
    </location>
</feature>
<keyword evidence="3" id="KW-1185">Reference proteome</keyword>
<feature type="transmembrane region" description="Helical" evidence="1">
    <location>
        <begin position="6"/>
        <end position="24"/>
    </location>
</feature>